<keyword evidence="3" id="KW-0145">Chemotaxis</keyword>
<keyword evidence="6" id="KW-1133">Transmembrane helix</keyword>
<comment type="caution">
    <text evidence="8">The sequence shown here is derived from an EMBL/GenBank/DDBJ whole genome shotgun (WGS) entry which is preliminary data.</text>
</comment>
<organism evidence="8">
    <name type="scientific">marine sediment metagenome</name>
    <dbReference type="NCBI Taxonomy" id="412755"/>
    <lineage>
        <taxon>unclassified sequences</taxon>
        <taxon>metagenomes</taxon>
        <taxon>ecological metagenomes</taxon>
    </lineage>
</organism>
<evidence type="ECO:0000256" key="7">
    <source>
        <dbReference type="ARBA" id="ARBA00023136"/>
    </source>
</evidence>
<evidence type="ECO:0000256" key="2">
    <source>
        <dbReference type="ARBA" id="ARBA00022475"/>
    </source>
</evidence>
<dbReference type="GO" id="GO:0071978">
    <property type="term" value="P:bacterial-type flagellum-dependent swarming motility"/>
    <property type="evidence" value="ECO:0007669"/>
    <property type="project" value="TreeGrafter"/>
</dbReference>
<dbReference type="PANTHER" id="PTHR35091:SF2">
    <property type="entry name" value="FLAGELLAR PROTEIN FLIL"/>
    <property type="match status" value="1"/>
</dbReference>
<evidence type="ECO:0000256" key="6">
    <source>
        <dbReference type="ARBA" id="ARBA00022989"/>
    </source>
</evidence>
<protein>
    <recommendedName>
        <fullName evidence="9">Flagellar protein FliL</fullName>
    </recommendedName>
</protein>
<keyword evidence="5" id="KW-0283">Flagellar rotation</keyword>
<dbReference type="InterPro" id="IPR005503">
    <property type="entry name" value="FliL"/>
</dbReference>
<dbReference type="EMBL" id="LAZR01000001">
    <property type="protein sequence ID" value="KKO12132.1"/>
    <property type="molecule type" value="Genomic_DNA"/>
</dbReference>
<name>A0A0F9YII3_9ZZZZ</name>
<dbReference type="Pfam" id="PF03748">
    <property type="entry name" value="FliL"/>
    <property type="match status" value="1"/>
</dbReference>
<accession>A0A0F9YII3</accession>
<dbReference type="AlphaFoldDB" id="A0A0F9YII3"/>
<sequence>MAALSMTPALVTAAAPAPADNGMANMIYYSLGPSFITNYDGAGRLKYLKTDVSVRIEPGTASMLERHLPYIRNRLVTLLSAQLEEDLTSIRGKEQLRADALNEIKQALDMLERPGASSQLINLYFTSFVIQR</sequence>
<dbReference type="PANTHER" id="PTHR35091">
    <property type="entry name" value="FLAGELLAR PROTEIN FLIL"/>
    <property type="match status" value="1"/>
</dbReference>
<evidence type="ECO:0000256" key="4">
    <source>
        <dbReference type="ARBA" id="ARBA00022692"/>
    </source>
</evidence>
<comment type="subcellular location">
    <subcellularLocation>
        <location evidence="1">Cell membrane</location>
        <topology evidence="1">Single-pass membrane protein</topology>
    </subcellularLocation>
</comment>
<evidence type="ECO:0000256" key="3">
    <source>
        <dbReference type="ARBA" id="ARBA00022500"/>
    </source>
</evidence>
<keyword evidence="2" id="KW-1003">Cell membrane</keyword>
<dbReference type="GO" id="GO:0009425">
    <property type="term" value="C:bacterial-type flagellum basal body"/>
    <property type="evidence" value="ECO:0007669"/>
    <property type="project" value="InterPro"/>
</dbReference>
<gene>
    <name evidence="8" type="ORF">LCGC14_0001400</name>
</gene>
<evidence type="ECO:0000313" key="8">
    <source>
        <dbReference type="EMBL" id="KKO12132.1"/>
    </source>
</evidence>
<reference evidence="8" key="1">
    <citation type="journal article" date="2015" name="Nature">
        <title>Complex archaea that bridge the gap between prokaryotes and eukaryotes.</title>
        <authorList>
            <person name="Spang A."/>
            <person name="Saw J.H."/>
            <person name="Jorgensen S.L."/>
            <person name="Zaremba-Niedzwiedzka K."/>
            <person name="Martijn J."/>
            <person name="Lind A.E."/>
            <person name="van Eijk R."/>
            <person name="Schleper C."/>
            <person name="Guy L."/>
            <person name="Ettema T.J."/>
        </authorList>
    </citation>
    <scope>NUCLEOTIDE SEQUENCE</scope>
</reference>
<dbReference type="GO" id="GO:0006935">
    <property type="term" value="P:chemotaxis"/>
    <property type="evidence" value="ECO:0007669"/>
    <property type="project" value="UniProtKB-KW"/>
</dbReference>
<keyword evidence="7" id="KW-0472">Membrane</keyword>
<dbReference type="GO" id="GO:0005886">
    <property type="term" value="C:plasma membrane"/>
    <property type="evidence" value="ECO:0007669"/>
    <property type="project" value="UniProtKB-SubCell"/>
</dbReference>
<evidence type="ECO:0008006" key="9">
    <source>
        <dbReference type="Google" id="ProtNLM"/>
    </source>
</evidence>
<evidence type="ECO:0000256" key="1">
    <source>
        <dbReference type="ARBA" id="ARBA00004162"/>
    </source>
</evidence>
<proteinExistence type="predicted"/>
<evidence type="ECO:0000256" key="5">
    <source>
        <dbReference type="ARBA" id="ARBA00022779"/>
    </source>
</evidence>
<keyword evidence="4" id="KW-0812">Transmembrane</keyword>